<name>M7PTJ2_9GAMM</name>
<feature type="domain" description="Sulphur oxidation protein SoxZ" evidence="1">
    <location>
        <begin position="10"/>
        <end position="101"/>
    </location>
</feature>
<dbReference type="Pfam" id="PF08770">
    <property type="entry name" value="SoxZ"/>
    <property type="match status" value="1"/>
</dbReference>
<keyword evidence="3" id="KW-1185">Reference proteome</keyword>
<dbReference type="SUPFAM" id="SSF81296">
    <property type="entry name" value="E set domains"/>
    <property type="match status" value="1"/>
</dbReference>
<dbReference type="InterPro" id="IPR014756">
    <property type="entry name" value="Ig_E-set"/>
</dbReference>
<protein>
    <submittedName>
        <fullName evidence="2">Sulfur oxidation protein SoxZ</fullName>
    </submittedName>
</protein>
<dbReference type="eggNOG" id="COG5501">
    <property type="taxonomic scope" value="Bacteria"/>
</dbReference>
<dbReference type="InterPro" id="IPR030995">
    <property type="entry name" value="SoxZ"/>
</dbReference>
<dbReference type="Proteomes" id="UP000012019">
    <property type="component" value="Unassembled WGS sequence"/>
</dbReference>
<sequence length="105" mass="11821">MAIQARDRIRARANGEYTTVRILLAHPMHTGRGMDENEQLVPAEYIQDIRCWRNKQEMLSVKCGTATARNPYFAFQLKGGEPGDIITVRWVDNLGAKGTVETTVT</sequence>
<dbReference type="EMBL" id="APHR01000015">
    <property type="protein sequence ID" value="EMR13759.1"/>
    <property type="molecule type" value="Genomic_DNA"/>
</dbReference>
<dbReference type="InterPro" id="IPR013783">
    <property type="entry name" value="Ig-like_fold"/>
</dbReference>
<dbReference type="NCBIfam" id="TIGR04490">
    <property type="entry name" value="SoxZ_true"/>
    <property type="match status" value="1"/>
</dbReference>
<proteinExistence type="predicted"/>
<dbReference type="RefSeq" id="WP_009725740.1">
    <property type="nucleotide sequence ID" value="NZ_APHR01000015.1"/>
</dbReference>
<comment type="caution">
    <text evidence="2">The sequence shown here is derived from an EMBL/GenBank/DDBJ whole genome shotgun (WGS) entry which is preliminary data.</text>
</comment>
<dbReference type="PATRIC" id="fig|1286106.3.peg.712"/>
<reference evidence="2 3" key="1">
    <citation type="journal article" date="2013" name="Genome Announc.">
        <title>Draft Genome Sequence of Methylophaga lonarensis MPLT, a Haloalkaliphilic (Non-Methane-Utilizing) Methylotroph.</title>
        <authorList>
            <person name="Shetty S.A."/>
            <person name="Marathe N.P."/>
            <person name="Munot H."/>
            <person name="Antony C.P."/>
            <person name="Dhotre D.P."/>
            <person name="Murrell J.C."/>
            <person name="Shouche Y.S."/>
        </authorList>
    </citation>
    <scope>NUCLEOTIDE SEQUENCE [LARGE SCALE GENOMIC DNA]</scope>
    <source>
        <strain evidence="2 3">MPL</strain>
    </source>
</reference>
<dbReference type="AlphaFoldDB" id="M7PTJ2"/>
<evidence type="ECO:0000313" key="3">
    <source>
        <dbReference type="Proteomes" id="UP000012019"/>
    </source>
</evidence>
<accession>M7PTJ2</accession>
<gene>
    <name evidence="2" type="ORF">MPL1_03558</name>
</gene>
<dbReference type="OrthoDB" id="9795530at2"/>
<dbReference type="Gene3D" id="2.60.40.10">
    <property type="entry name" value="Immunoglobulins"/>
    <property type="match status" value="1"/>
</dbReference>
<dbReference type="STRING" id="1286106.MPL1_03558"/>
<dbReference type="InterPro" id="IPR014880">
    <property type="entry name" value="SoxZ_dom"/>
</dbReference>
<evidence type="ECO:0000313" key="2">
    <source>
        <dbReference type="EMBL" id="EMR13759.1"/>
    </source>
</evidence>
<evidence type="ECO:0000259" key="1">
    <source>
        <dbReference type="Pfam" id="PF08770"/>
    </source>
</evidence>
<organism evidence="2 3">
    <name type="scientific">Methylophaga lonarensis MPL</name>
    <dbReference type="NCBI Taxonomy" id="1286106"/>
    <lineage>
        <taxon>Bacteria</taxon>
        <taxon>Pseudomonadati</taxon>
        <taxon>Pseudomonadota</taxon>
        <taxon>Gammaproteobacteria</taxon>
        <taxon>Thiotrichales</taxon>
        <taxon>Piscirickettsiaceae</taxon>
        <taxon>Methylophaga</taxon>
    </lineage>
</organism>